<dbReference type="Proteomes" id="UP000016567">
    <property type="component" value="Unassembled WGS sequence"/>
</dbReference>
<reference evidence="1 2" key="1">
    <citation type="submission" date="2013-09" db="EMBL/GenBank/DDBJ databases">
        <title>Whole genome shotgun sequence of Vibrio azureus NBRC 104587.</title>
        <authorList>
            <person name="Isaki S."/>
            <person name="Hosoyama A."/>
            <person name="Numata M."/>
            <person name="Hashimoto M."/>
            <person name="Hosoyama Y."/>
            <person name="Tsuchikane K."/>
            <person name="Noguchi M."/>
            <person name="Hirakata S."/>
            <person name="Ichikawa N."/>
            <person name="Ohji S."/>
            <person name="Yamazoe A."/>
            <person name="Fujita N."/>
        </authorList>
    </citation>
    <scope>NUCLEOTIDE SEQUENCE [LARGE SCALE GENOMIC DNA]</scope>
    <source>
        <strain evidence="1 2">NBRC 104587</strain>
    </source>
</reference>
<evidence type="ECO:0000313" key="1">
    <source>
        <dbReference type="EMBL" id="GAD76286.1"/>
    </source>
</evidence>
<evidence type="ECO:0008006" key="3">
    <source>
        <dbReference type="Google" id="ProtNLM"/>
    </source>
</evidence>
<accession>U3A8N1</accession>
<dbReference type="Pfam" id="PF11225">
    <property type="entry name" value="DUF3024"/>
    <property type="match status" value="1"/>
</dbReference>
<keyword evidence="2" id="KW-1185">Reference proteome</keyword>
<evidence type="ECO:0000313" key="2">
    <source>
        <dbReference type="Proteomes" id="UP000016567"/>
    </source>
</evidence>
<dbReference type="InterPro" id="IPR021388">
    <property type="entry name" value="DUF3024"/>
</dbReference>
<dbReference type="RefSeq" id="WP_021710036.1">
    <property type="nucleotide sequence ID" value="NZ_BAOB01000070.1"/>
</dbReference>
<proteinExistence type="predicted"/>
<gene>
    <name evidence="1" type="ORF">VAZ01S_040_00400</name>
</gene>
<name>U3A8N1_9VIBR</name>
<comment type="caution">
    <text evidence="1">The sequence shown here is derived from an EMBL/GenBank/DDBJ whole genome shotgun (WGS) entry which is preliminary data.</text>
</comment>
<dbReference type="EMBL" id="BATL01000040">
    <property type="protein sequence ID" value="GAD76286.1"/>
    <property type="molecule type" value="Genomic_DNA"/>
</dbReference>
<sequence>MSVSQMAIGRLYKSIELLCGQRNANVSVELGKCLYEPLEDGIELYQAHFLLDSQHSEYTSPVAKISYDSQSQLWQFYVPKSGDDELTWVPYQALPTTNNLENILDLLESDPSGCFWS</sequence>
<organism evidence="1 2">
    <name type="scientific">Vibrio azureus NBRC 104587</name>
    <dbReference type="NCBI Taxonomy" id="1219077"/>
    <lineage>
        <taxon>Bacteria</taxon>
        <taxon>Pseudomonadati</taxon>
        <taxon>Pseudomonadota</taxon>
        <taxon>Gammaproteobacteria</taxon>
        <taxon>Vibrionales</taxon>
        <taxon>Vibrionaceae</taxon>
        <taxon>Vibrio</taxon>
    </lineage>
</organism>
<dbReference type="OrthoDB" id="5900883at2"/>
<dbReference type="eggNOG" id="ENOG5031N87">
    <property type="taxonomic scope" value="Bacteria"/>
</dbReference>
<dbReference type="AlphaFoldDB" id="U3A8N1"/>
<protein>
    <recommendedName>
        <fullName evidence="3">DUF3024 domain-containing protein</fullName>
    </recommendedName>
</protein>